<evidence type="ECO:0000256" key="6">
    <source>
        <dbReference type="ARBA" id="ARBA00022679"/>
    </source>
</evidence>
<comment type="pathway">
    <text evidence="3">Protein modification; protein glycosylation.</text>
</comment>
<dbReference type="GO" id="GO:0006493">
    <property type="term" value="P:protein O-linked glycosylation"/>
    <property type="evidence" value="ECO:0007669"/>
    <property type="project" value="TreeGrafter"/>
</dbReference>
<dbReference type="GO" id="GO:0008194">
    <property type="term" value="F:UDP-glycosyltransferase activity"/>
    <property type="evidence" value="ECO:0007669"/>
    <property type="project" value="TreeGrafter"/>
</dbReference>
<evidence type="ECO:0000256" key="2">
    <source>
        <dbReference type="ARBA" id="ARBA00004323"/>
    </source>
</evidence>
<dbReference type="GO" id="GO:0000139">
    <property type="term" value="C:Golgi membrane"/>
    <property type="evidence" value="ECO:0007669"/>
    <property type="project" value="UniProtKB-SubCell"/>
</dbReference>
<evidence type="ECO:0000313" key="16">
    <source>
        <dbReference type="EnsemblMetazoa" id="G16215.1:cds"/>
    </source>
</evidence>
<evidence type="ECO:0000256" key="4">
    <source>
        <dbReference type="ARBA" id="ARBA00008661"/>
    </source>
</evidence>
<proteinExistence type="inferred from homology"/>
<keyword evidence="17" id="KW-1185">Reference proteome</keyword>
<evidence type="ECO:0000256" key="8">
    <source>
        <dbReference type="ARBA" id="ARBA00022824"/>
    </source>
</evidence>
<dbReference type="AlphaFoldDB" id="A0A8W8IZI4"/>
<name>A0A8W8IZI4_MAGGI</name>
<dbReference type="Gene3D" id="3.90.550.50">
    <property type="match status" value="1"/>
</dbReference>
<feature type="transmembrane region" description="Helical" evidence="15">
    <location>
        <begin position="6"/>
        <end position="24"/>
    </location>
</feature>
<keyword evidence="13" id="KW-0325">Glycoprotein</keyword>
<dbReference type="OMA" id="GKWAEHD"/>
<evidence type="ECO:0000256" key="10">
    <source>
        <dbReference type="ARBA" id="ARBA00022989"/>
    </source>
</evidence>
<evidence type="ECO:0000256" key="15">
    <source>
        <dbReference type="RuleBase" id="RU363063"/>
    </source>
</evidence>
<evidence type="ECO:0000256" key="11">
    <source>
        <dbReference type="ARBA" id="ARBA00023034"/>
    </source>
</evidence>
<comment type="subcellular location">
    <subcellularLocation>
        <location evidence="1">Endoplasmic reticulum</location>
    </subcellularLocation>
    <subcellularLocation>
        <location evidence="2 15">Golgi apparatus membrane</location>
        <topology evidence="2 15">Single-pass type II membrane protein</topology>
    </subcellularLocation>
</comment>
<evidence type="ECO:0000313" key="17">
    <source>
        <dbReference type="Proteomes" id="UP000005408"/>
    </source>
</evidence>
<organism evidence="16 17">
    <name type="scientific">Magallana gigas</name>
    <name type="common">Pacific oyster</name>
    <name type="synonym">Crassostrea gigas</name>
    <dbReference type="NCBI Taxonomy" id="29159"/>
    <lineage>
        <taxon>Eukaryota</taxon>
        <taxon>Metazoa</taxon>
        <taxon>Spiralia</taxon>
        <taxon>Lophotrochozoa</taxon>
        <taxon>Mollusca</taxon>
        <taxon>Bivalvia</taxon>
        <taxon>Autobranchia</taxon>
        <taxon>Pteriomorphia</taxon>
        <taxon>Ostreida</taxon>
        <taxon>Ostreoidea</taxon>
        <taxon>Ostreidae</taxon>
        <taxon>Magallana</taxon>
    </lineage>
</organism>
<keyword evidence="7 15" id="KW-0812">Transmembrane</keyword>
<evidence type="ECO:0000256" key="14">
    <source>
        <dbReference type="ARBA" id="ARBA00047667"/>
    </source>
</evidence>
<dbReference type="Pfam" id="PF01762">
    <property type="entry name" value="Galactosyl_T"/>
    <property type="match status" value="1"/>
</dbReference>
<keyword evidence="10 15" id="KW-1133">Transmembrane helix</keyword>
<keyword evidence="8" id="KW-0256">Endoplasmic reticulum</keyword>
<keyword evidence="11 15" id="KW-0333">Golgi apparatus</keyword>
<accession>A0A8W8IZI4</accession>
<keyword evidence="12 15" id="KW-0472">Membrane</keyword>
<comment type="similarity">
    <text evidence="4 15">Belongs to the glycosyltransferase 31 family.</text>
</comment>
<protein>
    <recommendedName>
        <fullName evidence="15">Hexosyltransferase</fullName>
        <ecNumber evidence="15">2.4.1.-</ecNumber>
    </recommendedName>
</protein>
<dbReference type="GO" id="GO:0005783">
    <property type="term" value="C:endoplasmic reticulum"/>
    <property type="evidence" value="ECO:0007669"/>
    <property type="project" value="UniProtKB-SubCell"/>
</dbReference>
<sequence length="474" mass="55108">MTAWHSLWLFVCGVITSVTIHFLLKSIQPSLQEYAKENLTLAIGILSAPENFQYRDAIRKSWKTKTGNNIKAWFIIGNQDCQIHPDNRIDQYGCDESRVQKENLLVLQNNLLTIVTPPADLKMGKIGGTIVDKLNMKVMSDVHVKRLGVVTKLLKYEPELSVHILEAWTETVIAHVKFSKLDPGIIVEDCVFQPIPDIILHKNYEYILEIENLRLNHCLSDLGVLTKLNHFGGILHYQNEIKQNDMVLPTMWLEIKDTGHLEHMKMTDKLNMEWKERNNLVRQHLREEKDSYKDILFVDTVDIYRNLPKKILLFHKWLFKNTYSRFVLKTDDDCFVNMDLVHTSLSELDERNDNTFIWWGNFRKQWLVQKFGKWADFVYSADVYPAFACGSGNVVNRNVHQWIAKNADYLHEYQGEDVSMGIWMAAISPTRVEDGRWQCSNSCTHDALSRPELEPSQIKVHWENLLMCSDPCGC</sequence>
<evidence type="ECO:0000256" key="7">
    <source>
        <dbReference type="ARBA" id="ARBA00022692"/>
    </source>
</evidence>
<reference evidence="16" key="1">
    <citation type="submission" date="2022-08" db="UniProtKB">
        <authorList>
            <consortium name="EnsemblMetazoa"/>
        </authorList>
    </citation>
    <scope>IDENTIFICATION</scope>
    <source>
        <strain evidence="16">05x7-T-G4-1.051#20</strain>
    </source>
</reference>
<evidence type="ECO:0000256" key="12">
    <source>
        <dbReference type="ARBA" id="ARBA00023136"/>
    </source>
</evidence>
<dbReference type="Proteomes" id="UP000005408">
    <property type="component" value="Unassembled WGS sequence"/>
</dbReference>
<evidence type="ECO:0000256" key="13">
    <source>
        <dbReference type="ARBA" id="ARBA00023180"/>
    </source>
</evidence>
<evidence type="ECO:0000256" key="3">
    <source>
        <dbReference type="ARBA" id="ARBA00004922"/>
    </source>
</evidence>
<evidence type="ECO:0000256" key="9">
    <source>
        <dbReference type="ARBA" id="ARBA00022968"/>
    </source>
</evidence>
<keyword evidence="6" id="KW-0808">Transferase</keyword>
<dbReference type="EC" id="2.4.1.-" evidence="15"/>
<keyword evidence="9 15" id="KW-0735">Signal-anchor</keyword>
<dbReference type="PANTHER" id="PTHR11214">
    <property type="entry name" value="BETA-1,3-N-ACETYLGLUCOSAMINYLTRANSFERASE"/>
    <property type="match status" value="1"/>
</dbReference>
<dbReference type="InterPro" id="IPR002659">
    <property type="entry name" value="Glyco_trans_31"/>
</dbReference>
<dbReference type="GO" id="GO:0016758">
    <property type="term" value="F:hexosyltransferase activity"/>
    <property type="evidence" value="ECO:0007669"/>
    <property type="project" value="InterPro"/>
</dbReference>
<evidence type="ECO:0000256" key="1">
    <source>
        <dbReference type="ARBA" id="ARBA00004240"/>
    </source>
</evidence>
<dbReference type="EnsemblMetazoa" id="G16215.1">
    <property type="protein sequence ID" value="G16215.1:cds"/>
    <property type="gene ID" value="G16215"/>
</dbReference>
<comment type="catalytic activity">
    <reaction evidence="14">
        <text>3-O-(N-acetyl-beta-D-glucosaminyl-(1-&gt;4)-alpha-D-mannosyl)-L-threonyl-[protein] + UDP-N-acetyl-alpha-D-galactosamine = 3-O-[beta-D-GalNAc-(1-&gt;3)-beta-D-GlcNAc-(1-&gt;4)-alpha-D-Man]-L-Thr-[protein] + UDP + H(+)</text>
        <dbReference type="Rhea" id="RHEA:37667"/>
        <dbReference type="Rhea" id="RHEA-COMP:13308"/>
        <dbReference type="Rhea" id="RHEA-COMP:13618"/>
        <dbReference type="ChEBI" id="CHEBI:15378"/>
        <dbReference type="ChEBI" id="CHEBI:58223"/>
        <dbReference type="ChEBI" id="CHEBI:67138"/>
        <dbReference type="ChEBI" id="CHEBI:136709"/>
        <dbReference type="ChEBI" id="CHEBI:137540"/>
        <dbReference type="EC" id="2.4.1.313"/>
    </reaction>
</comment>
<dbReference type="OrthoDB" id="2139606at2759"/>
<evidence type="ECO:0000256" key="5">
    <source>
        <dbReference type="ARBA" id="ARBA00022676"/>
    </source>
</evidence>
<keyword evidence="5 15" id="KW-0328">Glycosyltransferase</keyword>
<dbReference type="PANTHER" id="PTHR11214:SF219">
    <property type="entry name" value="UDP-GALNAC:BETA-1,3-N-ACETYLGALACTOSAMINYLTRANSFERASE 2"/>
    <property type="match status" value="1"/>
</dbReference>